<protein>
    <submittedName>
        <fullName evidence="1">Uncharacterized protein</fullName>
    </submittedName>
</protein>
<dbReference type="EMBL" id="LXQA010543204">
    <property type="protein sequence ID" value="MCI58256.1"/>
    <property type="molecule type" value="Genomic_DNA"/>
</dbReference>
<keyword evidence="2" id="KW-1185">Reference proteome</keyword>
<proteinExistence type="predicted"/>
<accession>A0A392TDS4</accession>
<feature type="non-terminal residue" evidence="1">
    <location>
        <position position="1"/>
    </location>
</feature>
<name>A0A392TDS4_9FABA</name>
<dbReference type="Proteomes" id="UP000265520">
    <property type="component" value="Unassembled WGS sequence"/>
</dbReference>
<organism evidence="1 2">
    <name type="scientific">Trifolium medium</name>
    <dbReference type="NCBI Taxonomy" id="97028"/>
    <lineage>
        <taxon>Eukaryota</taxon>
        <taxon>Viridiplantae</taxon>
        <taxon>Streptophyta</taxon>
        <taxon>Embryophyta</taxon>
        <taxon>Tracheophyta</taxon>
        <taxon>Spermatophyta</taxon>
        <taxon>Magnoliopsida</taxon>
        <taxon>eudicotyledons</taxon>
        <taxon>Gunneridae</taxon>
        <taxon>Pentapetalae</taxon>
        <taxon>rosids</taxon>
        <taxon>fabids</taxon>
        <taxon>Fabales</taxon>
        <taxon>Fabaceae</taxon>
        <taxon>Papilionoideae</taxon>
        <taxon>50 kb inversion clade</taxon>
        <taxon>NPAAA clade</taxon>
        <taxon>Hologalegina</taxon>
        <taxon>IRL clade</taxon>
        <taxon>Trifolieae</taxon>
        <taxon>Trifolium</taxon>
    </lineage>
</organism>
<reference evidence="1 2" key="1">
    <citation type="journal article" date="2018" name="Front. Plant Sci.">
        <title>Red Clover (Trifolium pratense) and Zigzag Clover (T. medium) - A Picture of Genomic Similarities and Differences.</title>
        <authorList>
            <person name="Dluhosova J."/>
            <person name="Istvanek J."/>
            <person name="Nedelnik J."/>
            <person name="Repkova J."/>
        </authorList>
    </citation>
    <scope>NUCLEOTIDE SEQUENCE [LARGE SCALE GENOMIC DNA]</scope>
    <source>
        <strain evidence="2">cv. 10/8</strain>
        <tissue evidence="1">Leaf</tissue>
    </source>
</reference>
<comment type="caution">
    <text evidence="1">The sequence shown here is derived from an EMBL/GenBank/DDBJ whole genome shotgun (WGS) entry which is preliminary data.</text>
</comment>
<evidence type="ECO:0000313" key="1">
    <source>
        <dbReference type="EMBL" id="MCI58256.1"/>
    </source>
</evidence>
<evidence type="ECO:0000313" key="2">
    <source>
        <dbReference type="Proteomes" id="UP000265520"/>
    </source>
</evidence>
<sequence>VQKGKNGVREFER</sequence>